<dbReference type="OrthoDB" id="19657at2759"/>
<keyword evidence="3" id="KW-1185">Reference proteome</keyword>
<dbReference type="SUPFAM" id="SSF53474">
    <property type="entry name" value="alpha/beta-Hydrolases"/>
    <property type="match status" value="1"/>
</dbReference>
<evidence type="ECO:0000313" key="3">
    <source>
        <dbReference type="Proteomes" id="UP000038009"/>
    </source>
</evidence>
<keyword evidence="2" id="KW-0378">Hydrolase</keyword>
<organism evidence="2 3">
    <name type="scientific">Leptomonas seymouri</name>
    <dbReference type="NCBI Taxonomy" id="5684"/>
    <lineage>
        <taxon>Eukaryota</taxon>
        <taxon>Discoba</taxon>
        <taxon>Euglenozoa</taxon>
        <taxon>Kinetoplastea</taxon>
        <taxon>Metakinetoplastina</taxon>
        <taxon>Trypanosomatida</taxon>
        <taxon>Trypanosomatidae</taxon>
        <taxon>Leishmaniinae</taxon>
        <taxon>Leptomonas</taxon>
    </lineage>
</organism>
<protein>
    <submittedName>
        <fullName evidence="2">Hydrolase alpha/beta fold family-like protein</fullName>
    </submittedName>
</protein>
<gene>
    <name evidence="2" type="ORF">ABL78_5106</name>
</gene>
<dbReference type="OMA" id="MWRWQRE"/>
<dbReference type="InterPro" id="IPR000073">
    <property type="entry name" value="AB_hydrolase_1"/>
</dbReference>
<evidence type="ECO:0000259" key="1">
    <source>
        <dbReference type="Pfam" id="PF00561"/>
    </source>
</evidence>
<feature type="domain" description="AB hydrolase-1" evidence="1">
    <location>
        <begin position="59"/>
        <end position="313"/>
    </location>
</feature>
<name>A0A0N1PCQ2_LEPSE</name>
<evidence type="ECO:0000313" key="2">
    <source>
        <dbReference type="EMBL" id="KPI85825.1"/>
    </source>
</evidence>
<dbReference type="EMBL" id="LJSK01000163">
    <property type="protein sequence ID" value="KPI85825.1"/>
    <property type="molecule type" value="Genomic_DNA"/>
</dbReference>
<proteinExistence type="predicted"/>
<comment type="caution">
    <text evidence="2">The sequence shown here is derived from an EMBL/GenBank/DDBJ whole genome shotgun (WGS) entry which is preliminary data.</text>
</comment>
<dbReference type="InterPro" id="IPR029058">
    <property type="entry name" value="AB_hydrolase_fold"/>
</dbReference>
<sequence length="318" mass="34618">MTTPNPLAPGVISATLEVPPKWSGHPLPEDRFATVGRCASTGRAITICYRTFGCPSDPCLLMVMGLGGTSWHWRADFIRGLVDAGFYVVCYDNRDVGLSTHLDGCPTVFIARMILPTWASIGEGSPPYTLYDMAEDGMNLLTALGIEGAHVMGESMGGMIVQCMALRHPERVKSLTIVYSHSGGPKVKPQTIKVSLSMLQRPASSSLEDQINFKVVIARLFAGDYELDEADIRATAELTLKRCPEDGDGVLRQIWAIQRAESRVSGLRKLSGIPTLILHGMKDTMIPFENGLQLAQLIDGSRLVSFARMGHSIPKALF</sequence>
<dbReference type="PANTHER" id="PTHR43433:SF7">
    <property type="entry name" value="ALPHA_BETA FOLD FAMILY, PUTATIVE-RELATED"/>
    <property type="match status" value="1"/>
</dbReference>
<dbReference type="Proteomes" id="UP000038009">
    <property type="component" value="Unassembled WGS sequence"/>
</dbReference>
<dbReference type="PANTHER" id="PTHR43433">
    <property type="entry name" value="HYDROLASE, ALPHA/BETA FOLD FAMILY PROTEIN"/>
    <property type="match status" value="1"/>
</dbReference>
<dbReference type="GO" id="GO:0016787">
    <property type="term" value="F:hydrolase activity"/>
    <property type="evidence" value="ECO:0007669"/>
    <property type="project" value="UniProtKB-KW"/>
</dbReference>
<dbReference type="Pfam" id="PF00561">
    <property type="entry name" value="Abhydrolase_1"/>
    <property type="match status" value="1"/>
</dbReference>
<dbReference type="InterPro" id="IPR050471">
    <property type="entry name" value="AB_hydrolase"/>
</dbReference>
<dbReference type="VEuPathDB" id="TriTrypDB:Lsey_0163_0010"/>
<accession>A0A0N1PCQ2</accession>
<reference evidence="2 3" key="1">
    <citation type="journal article" date="2015" name="PLoS Pathog.">
        <title>Leptomonas seymouri: Adaptations to the Dixenous Life Cycle Analyzed by Genome Sequencing, Transcriptome Profiling and Co-infection with Leishmania donovani.</title>
        <authorList>
            <person name="Kraeva N."/>
            <person name="Butenko A."/>
            <person name="Hlavacova J."/>
            <person name="Kostygov A."/>
            <person name="Myskova J."/>
            <person name="Grybchuk D."/>
            <person name="Lestinova T."/>
            <person name="Votypka J."/>
            <person name="Volf P."/>
            <person name="Opperdoes F."/>
            <person name="Flegontov P."/>
            <person name="Lukes J."/>
            <person name="Yurchenko V."/>
        </authorList>
    </citation>
    <scope>NUCLEOTIDE SEQUENCE [LARGE SCALE GENOMIC DNA]</scope>
    <source>
        <strain evidence="2 3">ATCC 30220</strain>
    </source>
</reference>
<feature type="non-terminal residue" evidence="2">
    <location>
        <position position="318"/>
    </location>
</feature>
<dbReference type="AlphaFoldDB" id="A0A0N1PCQ2"/>
<dbReference type="Gene3D" id="3.40.50.1820">
    <property type="entry name" value="alpha/beta hydrolase"/>
    <property type="match status" value="1"/>
</dbReference>